<dbReference type="HOGENOM" id="CLU_524922_0_0_1"/>
<feature type="compositionally biased region" description="Low complexity" evidence="1">
    <location>
        <begin position="137"/>
        <end position="147"/>
    </location>
</feature>
<feature type="region of interest" description="Disordered" evidence="1">
    <location>
        <begin position="458"/>
        <end position="519"/>
    </location>
</feature>
<accession>D8Q5X8</accession>
<dbReference type="VEuPathDB" id="FungiDB:SCHCODRAFT_01124883"/>
<feature type="compositionally biased region" description="Acidic residues" evidence="1">
    <location>
        <begin position="473"/>
        <end position="496"/>
    </location>
</feature>
<organism evidence="3">
    <name type="scientific">Schizophyllum commune (strain H4-8 / FGSC 9210)</name>
    <name type="common">Split gill fungus</name>
    <dbReference type="NCBI Taxonomy" id="578458"/>
    <lineage>
        <taxon>Eukaryota</taxon>
        <taxon>Fungi</taxon>
        <taxon>Dikarya</taxon>
        <taxon>Basidiomycota</taxon>
        <taxon>Agaricomycotina</taxon>
        <taxon>Agaricomycetes</taxon>
        <taxon>Agaricomycetidae</taxon>
        <taxon>Agaricales</taxon>
        <taxon>Schizophyllaceae</taxon>
        <taxon>Schizophyllum</taxon>
    </lineage>
</organism>
<protein>
    <submittedName>
        <fullName evidence="2">Uncharacterized protein</fullName>
    </submittedName>
</protein>
<name>D8Q5X8_SCHCM</name>
<dbReference type="OrthoDB" id="10493743at2759"/>
<proteinExistence type="predicted"/>
<dbReference type="EMBL" id="GL377306">
    <property type="protein sequence ID" value="EFI97046.1"/>
    <property type="molecule type" value="Genomic_DNA"/>
</dbReference>
<evidence type="ECO:0000313" key="3">
    <source>
        <dbReference type="Proteomes" id="UP000007431"/>
    </source>
</evidence>
<dbReference type="KEGG" id="scm:SCHCO_01124883"/>
<dbReference type="GeneID" id="9596475"/>
<evidence type="ECO:0000256" key="1">
    <source>
        <dbReference type="SAM" id="MobiDB-lite"/>
    </source>
</evidence>
<dbReference type="AlphaFoldDB" id="D8Q5X8"/>
<dbReference type="Proteomes" id="UP000007431">
    <property type="component" value="Unassembled WGS sequence"/>
</dbReference>
<dbReference type="RefSeq" id="XP_003031949.1">
    <property type="nucleotide sequence ID" value="XM_003031903.1"/>
</dbReference>
<dbReference type="InParanoid" id="D8Q5X8"/>
<feature type="compositionally biased region" description="Acidic residues" evidence="1">
    <location>
        <begin position="509"/>
        <end position="519"/>
    </location>
</feature>
<evidence type="ECO:0000313" key="2">
    <source>
        <dbReference type="EMBL" id="EFI97046.1"/>
    </source>
</evidence>
<feature type="compositionally biased region" description="Basic and acidic residues" evidence="1">
    <location>
        <begin position="458"/>
        <end position="472"/>
    </location>
</feature>
<reference evidence="2 3" key="1">
    <citation type="journal article" date="2010" name="Nat. Biotechnol.">
        <title>Genome sequence of the model mushroom Schizophyllum commune.</title>
        <authorList>
            <person name="Ohm R.A."/>
            <person name="de Jong J.F."/>
            <person name="Lugones L.G."/>
            <person name="Aerts A."/>
            <person name="Kothe E."/>
            <person name="Stajich J.E."/>
            <person name="de Vries R.P."/>
            <person name="Record E."/>
            <person name="Levasseur A."/>
            <person name="Baker S.E."/>
            <person name="Bartholomew K.A."/>
            <person name="Coutinho P.M."/>
            <person name="Erdmann S."/>
            <person name="Fowler T.J."/>
            <person name="Gathman A.C."/>
            <person name="Lombard V."/>
            <person name="Henrissat B."/>
            <person name="Knabe N."/>
            <person name="Kuees U."/>
            <person name="Lilly W.W."/>
            <person name="Lindquist E."/>
            <person name="Lucas S."/>
            <person name="Magnuson J.K."/>
            <person name="Piumi F."/>
            <person name="Raudaskoski M."/>
            <person name="Salamov A."/>
            <person name="Schmutz J."/>
            <person name="Schwarze F.W.M.R."/>
            <person name="vanKuyk P.A."/>
            <person name="Horton J.S."/>
            <person name="Grigoriev I.V."/>
            <person name="Woesten H.A.B."/>
        </authorList>
    </citation>
    <scope>NUCLEOTIDE SEQUENCE [LARGE SCALE GENOMIC DNA]</scope>
    <source>
        <strain evidence="3">H4-8 / FGSC 9210</strain>
    </source>
</reference>
<feature type="region of interest" description="Disordered" evidence="1">
    <location>
        <begin position="109"/>
        <end position="147"/>
    </location>
</feature>
<gene>
    <name evidence="2" type="ORF">SCHCODRAFT_235127</name>
</gene>
<keyword evidence="3" id="KW-1185">Reference proteome</keyword>
<sequence length="519" mass="58583">MTPKSIVRRRMPFPKLARIRKRLLLPRIQKCLLPARIQKRLSLPLSPRSAVGIVLPRDPRMAILRTPSIDDAAHYHDEERAAQVRWQEQVGFARAWCGEKVAEPYTKSTKKSKVGAAKPAVATKPANAKPGATKASNSTNTNDETMNTNINNETVNANMKNEGGKVQDREVMEMFRKFQEAQAAEARAAGEVVGCSEKSQACIVSEPSTAFTDKPSFDFGSSDSSNIFGVFDSTNIFDDKPYDIFGLHESPDIFEDKPSFNFATTASGELVLLNSQGVEVSVLGTYSIPAKDRTPTFEGEVHFFRDWTQEQLDEEQHAPINDRKAARLRLRRKRFDFVGGPGYRVYLARRERRLTADEDDFLPRKRMHTTEDLANMRAKWKVRRERPLRERALRRCLRMAYAGRVGEGAGGDADKARKEEEDKGRVVLMRRAVLLRLKADVGMGDDVYQVDEVYAAGGEDHPLGEEDHHMESLEEGEGEDEDHPMDDGEENEDDDADAPRVPFQRESTPEPEGEEDWIM</sequence>